<evidence type="ECO:0000259" key="2">
    <source>
        <dbReference type="SMART" id="SM00065"/>
    </source>
</evidence>
<dbReference type="SUPFAM" id="SSF55781">
    <property type="entry name" value="GAF domain-like"/>
    <property type="match status" value="1"/>
</dbReference>
<dbReference type="Gene3D" id="3.30.450.40">
    <property type="match status" value="1"/>
</dbReference>
<dbReference type="Gene3D" id="1.10.10.2840">
    <property type="entry name" value="PucR C-terminal helix-turn-helix domain"/>
    <property type="match status" value="1"/>
</dbReference>
<dbReference type="InterPro" id="IPR003018">
    <property type="entry name" value="GAF"/>
</dbReference>
<name>A0ABW6YGC7_9ACTN</name>
<dbReference type="PANTHER" id="PTHR33744">
    <property type="entry name" value="CARBOHYDRATE DIACID REGULATOR"/>
    <property type="match status" value="1"/>
</dbReference>
<evidence type="ECO:0000256" key="1">
    <source>
        <dbReference type="ARBA" id="ARBA00006754"/>
    </source>
</evidence>
<protein>
    <submittedName>
        <fullName evidence="3">Helix-turn-helix domain-containing protein</fullName>
    </submittedName>
</protein>
<dbReference type="InterPro" id="IPR051448">
    <property type="entry name" value="CdaR-like_regulators"/>
</dbReference>
<dbReference type="Pfam" id="PF13556">
    <property type="entry name" value="HTH_30"/>
    <property type="match status" value="1"/>
</dbReference>
<sequence>MSQEQVSYLELLARGAAAEAYDRPVLLARASGAGPEALAELEKAKQLALRVRAELEGRRRREAELSALFETAHDLAGLRDLDAVLRAIVQRARSLLGTEVAYLSLNDPAAGDTYMRVTEGSVSARFQQLRLGMGEGLGGLVAQTARPYVTDNYFEDARFQHTRTIDSAVGDEGLVAILGVPLTLGSQVIGVLFAADRRARVFEREQVALLGSFAAHAAVAIDTANLLAETRSALAELERANDIIREHSGVIERASEVHDRLTELVLHGGGVHDVADAVSEVLGGRVEFIERGLDAAKLADGHALRDGDRWVAAVSAGGESFGALVLHGQPDLDPVDQRTLERAGLVTSLLLLARRSAGEAEQRVRGELLDDLLDAPDRDRRLLRERAARLRTDVDAPHVVLAARIDRAGAGGEADSGVRESADRQRLWSAASHLAATHGGLASARDGGTVLLLPLGPGGSAAELARQTAKHLGGALREPVTVGASAPVDSPLARPGRVAAAYGEARRCLDALRLLHRAGEGAAAEDLGFLGLLLADTRDIEGFVDRTIGQVVAYDRRRGTDLVRTMDAYFASGMSPARTKDDLHVHVNTVAQRIERIGRLLGPDWQSPARALEIQLALRLHAMSAAVAR</sequence>
<dbReference type="Pfam" id="PF01590">
    <property type="entry name" value="GAF"/>
    <property type="match status" value="1"/>
</dbReference>
<dbReference type="InterPro" id="IPR042070">
    <property type="entry name" value="PucR_C-HTH_sf"/>
</dbReference>
<organism evidence="3 4">
    <name type="scientific">Streptomyces lateritius</name>
    <dbReference type="NCBI Taxonomy" id="67313"/>
    <lineage>
        <taxon>Bacteria</taxon>
        <taxon>Bacillati</taxon>
        <taxon>Actinomycetota</taxon>
        <taxon>Actinomycetes</taxon>
        <taxon>Kitasatosporales</taxon>
        <taxon>Streptomycetaceae</taxon>
        <taxon>Streptomyces</taxon>
    </lineage>
</organism>
<comment type="similarity">
    <text evidence="1">Belongs to the CdaR family.</text>
</comment>
<accession>A0ABW6YGC7</accession>
<comment type="caution">
    <text evidence="3">The sequence shown here is derived from an EMBL/GenBank/DDBJ whole genome shotgun (WGS) entry which is preliminary data.</text>
</comment>
<feature type="domain" description="GAF" evidence="2">
    <location>
        <begin position="80"/>
        <end position="231"/>
    </location>
</feature>
<proteinExistence type="inferred from homology"/>
<gene>
    <name evidence="3" type="ORF">ACF05T_22715</name>
</gene>
<dbReference type="InterPro" id="IPR041522">
    <property type="entry name" value="CdaR_GGDEF"/>
</dbReference>
<evidence type="ECO:0000313" key="4">
    <source>
        <dbReference type="Proteomes" id="UP001603013"/>
    </source>
</evidence>
<dbReference type="InterPro" id="IPR025736">
    <property type="entry name" value="PucR_C-HTH_dom"/>
</dbReference>
<dbReference type="EMBL" id="JBIBSM010000012">
    <property type="protein sequence ID" value="MFF8278900.1"/>
    <property type="molecule type" value="Genomic_DNA"/>
</dbReference>
<evidence type="ECO:0000313" key="3">
    <source>
        <dbReference type="EMBL" id="MFF8278900.1"/>
    </source>
</evidence>
<reference evidence="3 4" key="1">
    <citation type="submission" date="2024-10" db="EMBL/GenBank/DDBJ databases">
        <title>The Natural Products Discovery Center: Release of the First 8490 Sequenced Strains for Exploring Actinobacteria Biosynthetic Diversity.</title>
        <authorList>
            <person name="Kalkreuter E."/>
            <person name="Kautsar S.A."/>
            <person name="Yang D."/>
            <person name="Bader C.D."/>
            <person name="Teijaro C.N."/>
            <person name="Fluegel L."/>
            <person name="Davis C.M."/>
            <person name="Simpson J.R."/>
            <person name="Lauterbach L."/>
            <person name="Steele A.D."/>
            <person name="Gui C."/>
            <person name="Meng S."/>
            <person name="Li G."/>
            <person name="Viehrig K."/>
            <person name="Ye F."/>
            <person name="Su P."/>
            <person name="Kiefer A.F."/>
            <person name="Nichols A."/>
            <person name="Cepeda A.J."/>
            <person name="Yan W."/>
            <person name="Fan B."/>
            <person name="Jiang Y."/>
            <person name="Adhikari A."/>
            <person name="Zheng C.-J."/>
            <person name="Schuster L."/>
            <person name="Cowan T.M."/>
            <person name="Smanski M.J."/>
            <person name="Chevrette M.G."/>
            <person name="De Carvalho L.P.S."/>
            <person name="Shen B."/>
        </authorList>
    </citation>
    <scope>NUCLEOTIDE SEQUENCE [LARGE SCALE GENOMIC DNA]</scope>
    <source>
        <strain evidence="3 4">NPDC015755</strain>
    </source>
</reference>
<dbReference type="InterPro" id="IPR029016">
    <property type="entry name" value="GAF-like_dom_sf"/>
</dbReference>
<dbReference type="PANTHER" id="PTHR33744:SF1">
    <property type="entry name" value="DNA-BINDING TRANSCRIPTIONAL ACTIVATOR ADER"/>
    <property type="match status" value="1"/>
</dbReference>
<dbReference type="RefSeq" id="WP_391935970.1">
    <property type="nucleotide sequence ID" value="NZ_JBIBSM010000012.1"/>
</dbReference>
<keyword evidence="4" id="KW-1185">Reference proteome</keyword>
<dbReference type="SMART" id="SM00065">
    <property type="entry name" value="GAF"/>
    <property type="match status" value="1"/>
</dbReference>
<dbReference type="Pfam" id="PF17853">
    <property type="entry name" value="GGDEF_2"/>
    <property type="match status" value="1"/>
</dbReference>
<dbReference type="Proteomes" id="UP001603013">
    <property type="component" value="Unassembled WGS sequence"/>
</dbReference>